<accession>A0A5A8F0U2</accession>
<evidence type="ECO:0000313" key="3">
    <source>
        <dbReference type="Proteomes" id="UP000322876"/>
    </source>
</evidence>
<gene>
    <name evidence="2" type="ORF">FHQ18_09060</name>
</gene>
<feature type="transmembrane region" description="Helical" evidence="1">
    <location>
        <begin position="44"/>
        <end position="65"/>
    </location>
</feature>
<keyword evidence="3" id="KW-1185">Reference proteome</keyword>
<evidence type="ECO:0000313" key="2">
    <source>
        <dbReference type="EMBL" id="KAA0257481.1"/>
    </source>
</evidence>
<name>A0A5A8F0U2_9BACT</name>
<dbReference type="EMBL" id="VFJB01000007">
    <property type="protein sequence ID" value="KAA0257481.1"/>
    <property type="molecule type" value="Genomic_DNA"/>
</dbReference>
<evidence type="ECO:0000256" key="1">
    <source>
        <dbReference type="SAM" id="Phobius"/>
    </source>
</evidence>
<keyword evidence="1" id="KW-0472">Membrane</keyword>
<protein>
    <submittedName>
        <fullName evidence="2">Uncharacterized protein</fullName>
    </submittedName>
</protein>
<dbReference type="Proteomes" id="UP000322876">
    <property type="component" value="Unassembled WGS sequence"/>
</dbReference>
<sequence length="106" mass="12503">MMNKKTFQELKKQNELLKKEIQILKNQPEEFAEEIIDRGVNLYFSYNVLIPLAVVLLMILAPIIFPVMWVSFYFFAGIGALIVLVFIIFYICKPLFLLFKLLRDKI</sequence>
<keyword evidence="1" id="KW-1133">Transmembrane helix</keyword>
<dbReference type="AlphaFoldDB" id="A0A5A8F0U2"/>
<reference evidence="2 3" key="1">
    <citation type="submission" date="2019-06" db="EMBL/GenBank/DDBJ databases">
        <title>Genomic insights into carbon and energy metabolism of Deferribacter autotrophicus revealed new metabolic traits in the phylum Deferribacteres.</title>
        <authorList>
            <person name="Slobodkin A.I."/>
            <person name="Slobodkina G.B."/>
            <person name="Allioux M."/>
            <person name="Alain K."/>
            <person name="Jebbar M."/>
            <person name="Shadrin V."/>
            <person name="Kublanov I.V."/>
            <person name="Toshchakov S.V."/>
            <person name="Bonch-Osmolovskaya E.A."/>
        </authorList>
    </citation>
    <scope>NUCLEOTIDE SEQUENCE [LARGE SCALE GENOMIC DNA]</scope>
    <source>
        <strain evidence="2 3">SL50</strain>
    </source>
</reference>
<keyword evidence="1" id="KW-0812">Transmembrane</keyword>
<dbReference type="RefSeq" id="WP_149266862.1">
    <property type="nucleotide sequence ID" value="NZ_VFJB01000007.1"/>
</dbReference>
<proteinExistence type="predicted"/>
<comment type="caution">
    <text evidence="2">The sequence shown here is derived from an EMBL/GenBank/DDBJ whole genome shotgun (WGS) entry which is preliminary data.</text>
</comment>
<feature type="transmembrane region" description="Helical" evidence="1">
    <location>
        <begin position="71"/>
        <end position="92"/>
    </location>
</feature>
<organism evidence="2 3">
    <name type="scientific">Deferribacter autotrophicus</name>
    <dbReference type="NCBI Taxonomy" id="500465"/>
    <lineage>
        <taxon>Bacteria</taxon>
        <taxon>Pseudomonadati</taxon>
        <taxon>Deferribacterota</taxon>
        <taxon>Deferribacteres</taxon>
        <taxon>Deferribacterales</taxon>
        <taxon>Deferribacteraceae</taxon>
        <taxon>Deferribacter</taxon>
    </lineage>
</organism>